<dbReference type="SUPFAM" id="SSF53474">
    <property type="entry name" value="alpha/beta-Hydrolases"/>
    <property type="match status" value="1"/>
</dbReference>
<feature type="region of interest" description="Disordered" evidence="4">
    <location>
        <begin position="1"/>
        <end position="21"/>
    </location>
</feature>
<dbReference type="InterPro" id="IPR055372">
    <property type="entry name" value="CBM96"/>
</dbReference>
<dbReference type="Pfam" id="PF19408">
    <property type="entry name" value="PKD_6"/>
    <property type="match status" value="1"/>
</dbReference>
<evidence type="ECO:0000259" key="8">
    <source>
        <dbReference type="Pfam" id="PF24517"/>
    </source>
</evidence>
<dbReference type="InterPro" id="IPR026444">
    <property type="entry name" value="Secre_tail"/>
</dbReference>
<feature type="domain" description="Secretion system C-terminal sorting" evidence="6">
    <location>
        <begin position="1074"/>
        <end position="1147"/>
    </location>
</feature>
<evidence type="ECO:0000259" key="6">
    <source>
        <dbReference type="Pfam" id="PF18962"/>
    </source>
</evidence>
<feature type="domain" description="PKD-like" evidence="7">
    <location>
        <begin position="897"/>
        <end position="973"/>
    </location>
</feature>
<dbReference type="EMBL" id="JBHSYQ010000001">
    <property type="protein sequence ID" value="MFC6996035.1"/>
    <property type="molecule type" value="Genomic_DNA"/>
</dbReference>
<dbReference type="RefSeq" id="WP_066624857.1">
    <property type="nucleotide sequence ID" value="NZ_JBHSYQ010000001.1"/>
</dbReference>
<keyword evidence="3" id="KW-0732">Signal</keyword>
<evidence type="ECO:0000256" key="1">
    <source>
        <dbReference type="ARBA" id="ARBA00004613"/>
    </source>
</evidence>
<comment type="caution">
    <text evidence="9">The sequence shown here is derived from an EMBL/GenBank/DDBJ whole genome shotgun (WGS) entry which is preliminary data.</text>
</comment>
<keyword evidence="10" id="KW-1185">Reference proteome</keyword>
<dbReference type="Pfam" id="PF24517">
    <property type="entry name" value="CBM96"/>
    <property type="match status" value="1"/>
</dbReference>
<keyword evidence="2" id="KW-0964">Secreted</keyword>
<accession>A0ABW2DEL3</accession>
<proteinExistence type="predicted"/>
<dbReference type="InterPro" id="IPR029058">
    <property type="entry name" value="AB_hydrolase_fold"/>
</dbReference>
<organism evidence="9 10">
    <name type="scientific">Rufibacter roseus</name>
    <dbReference type="NCBI Taxonomy" id="1567108"/>
    <lineage>
        <taxon>Bacteria</taxon>
        <taxon>Pseudomonadati</taxon>
        <taxon>Bacteroidota</taxon>
        <taxon>Cytophagia</taxon>
        <taxon>Cytophagales</taxon>
        <taxon>Hymenobacteraceae</taxon>
        <taxon>Rufibacter</taxon>
    </lineage>
</organism>
<evidence type="ECO:0000259" key="7">
    <source>
        <dbReference type="Pfam" id="PF19408"/>
    </source>
</evidence>
<dbReference type="NCBIfam" id="TIGR04183">
    <property type="entry name" value="Por_Secre_tail"/>
    <property type="match status" value="1"/>
</dbReference>
<evidence type="ECO:0000256" key="3">
    <source>
        <dbReference type="ARBA" id="ARBA00022729"/>
    </source>
</evidence>
<dbReference type="Proteomes" id="UP001596405">
    <property type="component" value="Unassembled WGS sequence"/>
</dbReference>
<dbReference type="InterPro" id="IPR045829">
    <property type="entry name" value="PKD_6"/>
</dbReference>
<evidence type="ECO:0000313" key="9">
    <source>
        <dbReference type="EMBL" id="MFC6996035.1"/>
    </source>
</evidence>
<evidence type="ECO:0000256" key="4">
    <source>
        <dbReference type="SAM" id="MobiDB-lite"/>
    </source>
</evidence>
<dbReference type="Gene3D" id="2.60.120.970">
    <property type="match status" value="1"/>
</dbReference>
<dbReference type="NCBIfam" id="NF033679">
    <property type="entry name" value="DNRLRE_dom"/>
    <property type="match status" value="1"/>
</dbReference>
<evidence type="ECO:0000259" key="5">
    <source>
        <dbReference type="Pfam" id="PF07819"/>
    </source>
</evidence>
<evidence type="ECO:0000313" key="10">
    <source>
        <dbReference type="Proteomes" id="UP001596405"/>
    </source>
</evidence>
<dbReference type="Gene3D" id="3.40.50.1820">
    <property type="entry name" value="alpha/beta hydrolase"/>
    <property type="match status" value="1"/>
</dbReference>
<feature type="domain" description="Carbohydrate-binding module family 96" evidence="8">
    <location>
        <begin position="51"/>
        <end position="197"/>
    </location>
</feature>
<comment type="subcellular location">
    <subcellularLocation>
        <location evidence="1">Secreted</location>
    </subcellularLocation>
</comment>
<dbReference type="Pfam" id="PF18962">
    <property type="entry name" value="Por_Secre_tail"/>
    <property type="match status" value="1"/>
</dbReference>
<sequence>MRFANLSGSQPTGPNYGYNQPRSQLDGRDALYLNTVNYSTYAYLNAHAWTHSLGNSYMRTLFKFNLESIPVGATIQSATLHLYSDPNSYGVLSNQQISGSNAVYFEKVTANWTESTVIWNNQPATTTAGRIWQGPSTSTTENIQVNLSSFVQEWVNNPSANYGLMMKLENEQYYRARNYASEDHTNAAIRPKLVITYSTPFASTAPIGSYHRMADSLLHHLDKSGVTTGILYDRVMPLAGLHTFNEFQPDTSARPHFLQGYREMFRAAYDTTSWLRPEEVRDAAAGVKEQNKVPIALGNFQFNVIDTLALDLGLIQEIDSMYYDVPNRPRHPFLTKSVFLASPLADSTAGLTVTYDFSSALTFNKSDKTITSLQVDFGNGAGLVPVGLTGTATITYASPGWKILKFVAGFSNGPSTTTFAVLKVRPDPVPSPLGLCESNVTSIWSALPFQGYQNEAMPTTGKGELKVFYGAGTCDNKIRKPIIVVDGFDALDKEDADDIYDERLNKEDANGRKFAETLRNQGFDIIILNFPTYTHPATGEIRYGGGDYIERNARILMHLIDTVNTAKEGNEDLIIIGPSMGGLISQYALAYMEQHYMTHNTKLWVSFDSPHKGANVPLGDQIFLDFFAKEAGSDAAEEARDKRINSPAAKQMLRYHYLPNTYTDYFQRFYNSLNLLGFPNGDIGEEEDFRKIALVNGSLGGIEVNAPCQKGFTLDVRQVTKVNLILFKIHWKTVTIGSARMYFSPSYGNSCTVFEGSLWGNSRTTVMHSLPGSSGYDVAPGGTYNTQQQIVDETRRDNSGIQGPFWPFRFEPDFYSLVPTHSFINTKSALAFSGSNINLSENISTRNLTCTGETPFDSYFGQVSENTEHVAIWPEAGDWLASWIMGAEQPSSVVNTLYNITGADDLCTNQQATYTISNSSNATVVWGALPAGVSFVSSSGNSITVQVASSATFPLILKAEVTVNGCTYYTTKTINLTEPPAFQMFGMSQDGVCGDSEYTISAPLDPTWTYDWQVLSGGYISGDNVNSVTVQTDPYYGYPAIFKVRVLVTNACGGEKLVEQEVMINDCNEWMMAYPNPTEEEFTVSVEPGGTETATIDLYNSQGRKVRSLQAVNGQAKVKVNVRDLPRGNYFLHVIQNGKSRQQQVIIGR</sequence>
<dbReference type="Pfam" id="PF07819">
    <property type="entry name" value="PGAP1"/>
    <property type="match status" value="1"/>
</dbReference>
<feature type="domain" description="GPI inositol-deacylase PGAP1-like alpha/beta" evidence="5">
    <location>
        <begin position="546"/>
        <end position="627"/>
    </location>
</feature>
<protein>
    <submittedName>
        <fullName evidence="9">DNRLRE domain-containing protein</fullName>
    </submittedName>
</protein>
<evidence type="ECO:0000256" key="2">
    <source>
        <dbReference type="ARBA" id="ARBA00022525"/>
    </source>
</evidence>
<dbReference type="InterPro" id="IPR035986">
    <property type="entry name" value="PKD_dom_sf"/>
</dbReference>
<name>A0ABW2DEL3_9BACT</name>
<reference evidence="10" key="1">
    <citation type="journal article" date="2019" name="Int. J. Syst. Evol. Microbiol.">
        <title>The Global Catalogue of Microorganisms (GCM) 10K type strain sequencing project: providing services to taxonomists for standard genome sequencing and annotation.</title>
        <authorList>
            <consortium name="The Broad Institute Genomics Platform"/>
            <consortium name="The Broad Institute Genome Sequencing Center for Infectious Disease"/>
            <person name="Wu L."/>
            <person name="Ma J."/>
        </authorList>
    </citation>
    <scope>NUCLEOTIDE SEQUENCE [LARGE SCALE GENOMIC DNA]</scope>
    <source>
        <strain evidence="10">CGMCC 4.7393</strain>
    </source>
</reference>
<gene>
    <name evidence="9" type="ORF">ACFQHR_00280</name>
</gene>
<dbReference type="SUPFAM" id="SSF49299">
    <property type="entry name" value="PKD domain"/>
    <property type="match status" value="1"/>
</dbReference>
<dbReference type="InterPro" id="IPR012908">
    <property type="entry name" value="PGAP1-ab_dom-like"/>
</dbReference>